<comment type="caution">
    <text evidence="2">The sequence shown here is derived from an EMBL/GenBank/DDBJ whole genome shotgun (WGS) entry which is preliminary data.</text>
</comment>
<dbReference type="SUPFAM" id="SSF53448">
    <property type="entry name" value="Nucleotide-diphospho-sugar transferases"/>
    <property type="match status" value="1"/>
</dbReference>
<reference evidence="2" key="1">
    <citation type="submission" date="2020-09" db="EMBL/GenBank/DDBJ databases">
        <title>Bosea spartocytisi sp. nov. a root nodule endophyte of Spartocytisus supranubius in the high mountain ecosystem fo the Teide National Park (Canary Islands, Spain).</title>
        <authorList>
            <person name="Pulido-Suarez L."/>
            <person name="Peix A."/>
            <person name="Igual J.M."/>
            <person name="Socas-Perez N."/>
            <person name="Velazquez E."/>
            <person name="Flores-Felix J.D."/>
            <person name="Leon-Barrios M."/>
        </authorList>
    </citation>
    <scope>NUCLEOTIDE SEQUENCE</scope>
    <source>
        <strain evidence="2">SSUT16</strain>
    </source>
</reference>
<dbReference type="RefSeq" id="WP_191123328.1">
    <property type="nucleotide sequence ID" value="NZ_JACXWY010000002.1"/>
</dbReference>
<sequence>MTGSTPRLAVIINCFNYAEYVERAIRSVLAQGRDDCELIVVDDGSTDASWDVIGRTGVTAHRTENGGQRRACIFGLDRTTAPFVLFLDADDELAPGALDVIIPRLDPSVAKLQFCLSRIDRDGNRLGSAVPEPDQIRMTSDLSERVRRTGVYVSPPTSGNVFRRDLCELLRDADYDDAVDGIIVLAAPFFGEVVSLPQELGLYRVHDRNISGVGRAIDGARIEQHMQRFRNLIGHLNRVMPAGSARPQLDAEQTFFYLEKKSVLASIDRRMDRFRQLPMLIRVISGDYFSAKRKLALSLFHILIAFLPVGISRRLIEFRYRSEQRTPIALAKALIGNGSDVRPRSL</sequence>
<evidence type="ECO:0000259" key="1">
    <source>
        <dbReference type="Pfam" id="PF00535"/>
    </source>
</evidence>
<dbReference type="Proteomes" id="UP000619295">
    <property type="component" value="Unassembled WGS sequence"/>
</dbReference>
<accession>A0A927E5N7</accession>
<dbReference type="AlphaFoldDB" id="A0A927E5N7"/>
<organism evidence="2 3">
    <name type="scientific">Bosea spartocytisi</name>
    <dbReference type="NCBI Taxonomy" id="2773451"/>
    <lineage>
        <taxon>Bacteria</taxon>
        <taxon>Pseudomonadati</taxon>
        <taxon>Pseudomonadota</taxon>
        <taxon>Alphaproteobacteria</taxon>
        <taxon>Hyphomicrobiales</taxon>
        <taxon>Boseaceae</taxon>
        <taxon>Bosea</taxon>
    </lineage>
</organism>
<gene>
    <name evidence="2" type="ORF">IED13_02910</name>
</gene>
<dbReference type="Pfam" id="PF00535">
    <property type="entry name" value="Glycos_transf_2"/>
    <property type="match status" value="1"/>
</dbReference>
<dbReference type="GO" id="GO:0016758">
    <property type="term" value="F:hexosyltransferase activity"/>
    <property type="evidence" value="ECO:0007669"/>
    <property type="project" value="UniProtKB-ARBA"/>
</dbReference>
<dbReference type="InterPro" id="IPR029044">
    <property type="entry name" value="Nucleotide-diphossugar_trans"/>
</dbReference>
<dbReference type="PANTHER" id="PTHR22916">
    <property type="entry name" value="GLYCOSYLTRANSFERASE"/>
    <property type="match status" value="1"/>
</dbReference>
<dbReference type="Gene3D" id="3.90.550.10">
    <property type="entry name" value="Spore Coat Polysaccharide Biosynthesis Protein SpsA, Chain A"/>
    <property type="match status" value="1"/>
</dbReference>
<dbReference type="InterPro" id="IPR001173">
    <property type="entry name" value="Glyco_trans_2-like"/>
</dbReference>
<protein>
    <submittedName>
        <fullName evidence="2">Glycosyltransferase</fullName>
    </submittedName>
</protein>
<name>A0A927E5N7_9HYPH</name>
<proteinExistence type="predicted"/>
<evidence type="ECO:0000313" key="2">
    <source>
        <dbReference type="EMBL" id="MBD3844637.1"/>
    </source>
</evidence>
<keyword evidence="3" id="KW-1185">Reference proteome</keyword>
<dbReference type="EMBL" id="JACXWY010000002">
    <property type="protein sequence ID" value="MBD3844637.1"/>
    <property type="molecule type" value="Genomic_DNA"/>
</dbReference>
<evidence type="ECO:0000313" key="3">
    <source>
        <dbReference type="Proteomes" id="UP000619295"/>
    </source>
</evidence>
<dbReference type="PANTHER" id="PTHR22916:SF3">
    <property type="entry name" value="UDP-GLCNAC:BETAGAL BETA-1,3-N-ACETYLGLUCOSAMINYLTRANSFERASE-LIKE PROTEIN 1"/>
    <property type="match status" value="1"/>
</dbReference>
<feature type="domain" description="Glycosyltransferase 2-like" evidence="1">
    <location>
        <begin position="10"/>
        <end position="107"/>
    </location>
</feature>